<dbReference type="PANTHER" id="PTHR43877">
    <property type="entry name" value="AMINOALKYLPHOSPHONATE N-ACETYLTRANSFERASE-RELATED-RELATED"/>
    <property type="match status" value="1"/>
</dbReference>
<protein>
    <submittedName>
        <fullName evidence="5">GNAT family N-acetyltransferase</fullName>
    </submittedName>
</protein>
<reference evidence="5" key="1">
    <citation type="submission" date="2023-06" db="EMBL/GenBank/DDBJ databases">
        <authorList>
            <person name="Zeman M."/>
            <person name="Kubasova T."/>
            <person name="Jahodarova E."/>
            <person name="Nykrynova M."/>
            <person name="Rychlik I."/>
        </authorList>
    </citation>
    <scope>NUCLEOTIDE SEQUENCE</scope>
    <source>
        <strain evidence="5">ET15</strain>
        <strain evidence="4">ET37</strain>
    </source>
</reference>
<accession>A0AAW7JNP1</accession>
<dbReference type="InterPro" id="IPR050832">
    <property type="entry name" value="Bact_Acetyltransf"/>
</dbReference>
<dbReference type="EMBL" id="JAUEIE010000002">
    <property type="protein sequence ID" value="MDN0022132.1"/>
    <property type="molecule type" value="Genomic_DNA"/>
</dbReference>
<organism evidence="5 7">
    <name type="scientific">Leyella lascolaii</name>
    <dbReference type="NCBI Taxonomy" id="1776379"/>
    <lineage>
        <taxon>Bacteria</taxon>
        <taxon>Pseudomonadati</taxon>
        <taxon>Bacteroidota</taxon>
        <taxon>Bacteroidia</taxon>
        <taxon>Bacteroidales</taxon>
        <taxon>Prevotellaceae</taxon>
        <taxon>Leyella</taxon>
    </lineage>
</organism>
<dbReference type="InterPro" id="IPR016181">
    <property type="entry name" value="Acyl_CoA_acyltransferase"/>
</dbReference>
<sequence length="190" mass="21414">MKIEQAKKEHAHDIALLIMQAMSDECCMNLVGPGKTLSDFEQVMTRLAASECSQYSYLNTLVALNDDNRVAGAVVAYRGADLHTLREAFLRAAKEELARDLDNIADETEPDEYYIDSVAVYPEFRRMGIASSLLRAAIERAHSAGLPAGLLVDKQNPNAERLYTALGFRYVKDKMWGGHEMRHMRCYRPE</sequence>
<comment type="caution">
    <text evidence="5">The sequence shown here is derived from an EMBL/GenBank/DDBJ whole genome shotgun (WGS) entry which is preliminary data.</text>
</comment>
<dbReference type="GO" id="GO:0016747">
    <property type="term" value="F:acyltransferase activity, transferring groups other than amino-acyl groups"/>
    <property type="evidence" value="ECO:0007669"/>
    <property type="project" value="InterPro"/>
</dbReference>
<keyword evidence="6" id="KW-1185">Reference proteome</keyword>
<dbReference type="Pfam" id="PF00583">
    <property type="entry name" value="Acetyltransf_1"/>
    <property type="match status" value="1"/>
</dbReference>
<dbReference type="SUPFAM" id="SSF55729">
    <property type="entry name" value="Acyl-CoA N-acyltransferases (Nat)"/>
    <property type="match status" value="1"/>
</dbReference>
<feature type="domain" description="N-acetyltransferase" evidence="3">
    <location>
        <begin position="1"/>
        <end position="189"/>
    </location>
</feature>
<evidence type="ECO:0000256" key="2">
    <source>
        <dbReference type="ARBA" id="ARBA00023315"/>
    </source>
</evidence>
<dbReference type="CDD" id="cd04301">
    <property type="entry name" value="NAT_SF"/>
    <property type="match status" value="1"/>
</dbReference>
<evidence type="ECO:0000313" key="7">
    <source>
        <dbReference type="Proteomes" id="UP001168478"/>
    </source>
</evidence>
<evidence type="ECO:0000259" key="3">
    <source>
        <dbReference type="PROSITE" id="PS51186"/>
    </source>
</evidence>
<dbReference type="Proteomes" id="UP001168478">
    <property type="component" value="Unassembled WGS sequence"/>
</dbReference>
<dbReference type="PROSITE" id="PS51186">
    <property type="entry name" value="GNAT"/>
    <property type="match status" value="1"/>
</dbReference>
<dbReference type="AlphaFoldDB" id="A0AAW7JNP1"/>
<evidence type="ECO:0000313" key="6">
    <source>
        <dbReference type="Proteomes" id="UP001167831"/>
    </source>
</evidence>
<proteinExistence type="predicted"/>
<dbReference type="Gene3D" id="3.40.630.30">
    <property type="match status" value="1"/>
</dbReference>
<dbReference type="RefSeq" id="WP_286685769.1">
    <property type="nucleotide sequence ID" value="NZ_JAUEIE010000002.1"/>
</dbReference>
<keyword evidence="1" id="KW-0808">Transferase</keyword>
<keyword evidence="2" id="KW-0012">Acyltransferase</keyword>
<dbReference type="EMBL" id="JAUEIF010000002">
    <property type="protein sequence ID" value="MDN0024475.1"/>
    <property type="molecule type" value="Genomic_DNA"/>
</dbReference>
<evidence type="ECO:0000256" key="1">
    <source>
        <dbReference type="ARBA" id="ARBA00022679"/>
    </source>
</evidence>
<dbReference type="Proteomes" id="UP001167831">
    <property type="component" value="Unassembled WGS sequence"/>
</dbReference>
<dbReference type="InterPro" id="IPR000182">
    <property type="entry name" value="GNAT_dom"/>
</dbReference>
<evidence type="ECO:0000313" key="4">
    <source>
        <dbReference type="EMBL" id="MDN0022132.1"/>
    </source>
</evidence>
<name>A0AAW7JNP1_9BACT</name>
<gene>
    <name evidence="4" type="ORF">QVN81_03710</name>
    <name evidence="5" type="ORF">QVN84_02890</name>
</gene>
<evidence type="ECO:0000313" key="5">
    <source>
        <dbReference type="EMBL" id="MDN0024475.1"/>
    </source>
</evidence>
<reference evidence="5" key="2">
    <citation type="submission" date="2023-08" db="EMBL/GenBank/DDBJ databases">
        <title>Identification and characterization of horizontal gene transfer across gut microbiota members of farm animals based on homology search.</title>
        <authorList>
            <person name="Schwarzerova J."/>
            <person name="Nykrynova M."/>
            <person name="Jureckova K."/>
            <person name="Cejkova D."/>
            <person name="Rychlik I."/>
        </authorList>
    </citation>
    <scope>NUCLEOTIDE SEQUENCE</scope>
    <source>
        <strain evidence="5">ET15</strain>
        <strain evidence="4">ET37</strain>
    </source>
</reference>